<feature type="transmembrane region" description="Helical" evidence="6">
    <location>
        <begin position="135"/>
        <end position="153"/>
    </location>
</feature>
<dbReference type="GO" id="GO:0005886">
    <property type="term" value="C:plasma membrane"/>
    <property type="evidence" value="ECO:0007669"/>
    <property type="project" value="UniProtKB-SubCell"/>
</dbReference>
<keyword evidence="2" id="KW-1003">Cell membrane</keyword>
<feature type="transmembrane region" description="Helical" evidence="6">
    <location>
        <begin position="184"/>
        <end position="204"/>
    </location>
</feature>
<dbReference type="EMBL" id="LM676427">
    <property type="protein sequence ID" value="CEP26957.1"/>
    <property type="molecule type" value="Genomic_DNA"/>
</dbReference>
<sequence length="342" mass="35849">MSAQTLNAAVPTRALPSWLKIDRKRIPTLASVVIFLIMIIYGQAAYGQTLTMSTASNLLINNAHLIILAVGMTFVILTGGIDLSVGAVIAFSSVLGAQLLNAGWNPVLVMGIIVVVGGLFGLASGVLVQYFRVQPFIATLAMMFLARGLASILSTTPIRLDDASGFRTLATQWKVIDGPKVNDLVITPNVLIAVVVVVAGFFILHRTRTGRTVYAIGGSEPSAELMGLPVNRTKYLIYVISGLCAGIASVVYTSKLGMAQNVTGVGWELDAIAAVVIGGTLLLGGAGYVLGSVLGALVLGLMNVLIARDGSIPPEATTIITGAILLLFVLLQRAVVKREHND</sequence>
<dbReference type="CDD" id="cd06579">
    <property type="entry name" value="TM_PBP1_transp_AraH_like"/>
    <property type="match status" value="1"/>
</dbReference>
<comment type="subcellular location">
    <subcellularLocation>
        <location evidence="1">Cell membrane</location>
        <topology evidence="1">Multi-pass membrane protein</topology>
    </subcellularLocation>
</comment>
<evidence type="ECO:0000256" key="1">
    <source>
        <dbReference type="ARBA" id="ARBA00004651"/>
    </source>
</evidence>
<keyword evidence="3 6" id="KW-0812">Transmembrane</keyword>
<dbReference type="InterPro" id="IPR001851">
    <property type="entry name" value="ABC_transp_permease"/>
</dbReference>
<evidence type="ECO:0000313" key="7">
    <source>
        <dbReference type="EMBL" id="CEP26957.1"/>
    </source>
</evidence>
<evidence type="ECO:0000256" key="5">
    <source>
        <dbReference type="ARBA" id="ARBA00023136"/>
    </source>
</evidence>
<dbReference type="PANTHER" id="PTHR32196:SF63">
    <property type="entry name" value="INNER MEMBRANE ABC TRANSPORTER PERMEASE PROTEIN YJFF"/>
    <property type="match status" value="1"/>
</dbReference>
<feature type="transmembrane region" description="Helical" evidence="6">
    <location>
        <begin position="317"/>
        <end position="336"/>
    </location>
</feature>
<evidence type="ECO:0000256" key="6">
    <source>
        <dbReference type="SAM" id="Phobius"/>
    </source>
</evidence>
<dbReference type="AlphaFoldDB" id="A0A0B7P0D7"/>
<dbReference type="PANTHER" id="PTHR32196">
    <property type="entry name" value="ABC TRANSPORTER PERMEASE PROTEIN YPHD-RELATED-RELATED"/>
    <property type="match status" value="1"/>
</dbReference>
<evidence type="ECO:0000256" key="2">
    <source>
        <dbReference type="ARBA" id="ARBA00022475"/>
    </source>
</evidence>
<feature type="transmembrane region" description="Helical" evidence="6">
    <location>
        <begin position="58"/>
        <end position="76"/>
    </location>
</feature>
<feature type="transmembrane region" description="Helical" evidence="6">
    <location>
        <begin position="272"/>
        <end position="305"/>
    </location>
</feature>
<feature type="transmembrane region" description="Helical" evidence="6">
    <location>
        <begin position="26"/>
        <end position="46"/>
    </location>
</feature>
<name>A0A0B7P0D7_PROFF</name>
<keyword evidence="4 6" id="KW-1133">Transmembrane helix</keyword>
<feature type="transmembrane region" description="Helical" evidence="6">
    <location>
        <begin position="107"/>
        <end position="128"/>
    </location>
</feature>
<dbReference type="GO" id="GO:0022857">
    <property type="term" value="F:transmembrane transporter activity"/>
    <property type="evidence" value="ECO:0007669"/>
    <property type="project" value="InterPro"/>
</dbReference>
<organism evidence="7">
    <name type="scientific">Propionibacterium freudenreichii subsp. freudenreichii</name>
    <dbReference type="NCBI Taxonomy" id="66712"/>
    <lineage>
        <taxon>Bacteria</taxon>
        <taxon>Bacillati</taxon>
        <taxon>Actinomycetota</taxon>
        <taxon>Actinomycetes</taxon>
        <taxon>Propionibacteriales</taxon>
        <taxon>Propionibacteriaceae</taxon>
        <taxon>Propionibacterium</taxon>
    </lineage>
</organism>
<keyword evidence="5 6" id="KW-0472">Membrane</keyword>
<accession>A0A0B7P0D7</accession>
<gene>
    <name evidence="7" type="primary">araH2</name>
    <name evidence="7" type="ORF">PFCIRM138_11115</name>
</gene>
<evidence type="ECO:0000256" key="3">
    <source>
        <dbReference type="ARBA" id="ARBA00022692"/>
    </source>
</evidence>
<protein>
    <submittedName>
        <fullName evidence="7">Inner membrane protein of ribose/xylose/arabinose/galactoside ABC transporter</fullName>
    </submittedName>
</protein>
<dbReference type="Pfam" id="PF02653">
    <property type="entry name" value="BPD_transp_2"/>
    <property type="match status" value="1"/>
</dbReference>
<feature type="transmembrane region" description="Helical" evidence="6">
    <location>
        <begin position="235"/>
        <end position="252"/>
    </location>
</feature>
<evidence type="ECO:0000256" key="4">
    <source>
        <dbReference type="ARBA" id="ARBA00022989"/>
    </source>
</evidence>
<reference evidence="7" key="1">
    <citation type="submission" date="2014-08" db="EMBL/GenBank/DDBJ databases">
        <authorList>
            <person name="Falentin Helene"/>
        </authorList>
    </citation>
    <scope>NUCLEOTIDE SEQUENCE</scope>
</reference>
<proteinExistence type="predicted"/>